<evidence type="ECO:0000313" key="3">
    <source>
        <dbReference type="EMBL" id="MCS2163956.1"/>
    </source>
</evidence>
<comment type="caution">
    <text evidence="3">The sequence shown here is derived from an EMBL/GenBank/DDBJ whole genome shotgun (WGS) entry which is preliminary data.</text>
</comment>
<gene>
    <name evidence="3" type="ORF">MUU47_23075</name>
</gene>
<evidence type="ECO:0000313" key="4">
    <source>
        <dbReference type="Proteomes" id="UP001205357"/>
    </source>
</evidence>
<dbReference type="EMBL" id="JALIGE010000076">
    <property type="protein sequence ID" value="MCS2163956.1"/>
    <property type="molecule type" value="Genomic_DNA"/>
</dbReference>
<feature type="domain" description="YeeW-like" evidence="2">
    <location>
        <begin position="4"/>
        <end position="59"/>
    </location>
</feature>
<dbReference type="Pfam" id="PF19419">
    <property type="entry name" value="DUF5983"/>
    <property type="match status" value="1"/>
</dbReference>
<protein>
    <submittedName>
        <fullName evidence="3">DUF5983 family protein</fullName>
    </submittedName>
</protein>
<dbReference type="RefSeq" id="WP_258990496.1">
    <property type="nucleotide sequence ID" value="NZ_JALIGE010000076.1"/>
</dbReference>
<proteinExistence type="predicted"/>
<keyword evidence="4" id="KW-1185">Reference proteome</keyword>
<sequence length="163" mass="18171">MKLSLTVEADSINVLALNRGRIAVDMGGIELSQLVDAVNSNGCTLRIADEPGTVSVESPVPFRIRLSGLCCSTAHITHEDNSLLYALSHEDPEYGNAEWIHYTGSGYLIRLDAWTFPILRLKRLGLSSACRRLLLILMRRYQLGIIHLDAFGELLPGFEIFDW</sequence>
<accession>A0ABT2E7T2</accession>
<name>A0ABT2E7T2_9ENTR</name>
<dbReference type="Proteomes" id="UP001205357">
    <property type="component" value="Unassembled WGS sequence"/>
</dbReference>
<organism evidence="3 4">
    <name type="scientific">Scandinavium hiltneri</name>
    <dbReference type="NCBI Taxonomy" id="2926519"/>
    <lineage>
        <taxon>Bacteria</taxon>
        <taxon>Pseudomonadati</taxon>
        <taxon>Pseudomonadota</taxon>
        <taxon>Gammaproteobacteria</taxon>
        <taxon>Enterobacterales</taxon>
        <taxon>Enterobacteriaceae</taxon>
        <taxon>Scandinavium</taxon>
    </lineage>
</organism>
<evidence type="ECO:0000259" key="1">
    <source>
        <dbReference type="Pfam" id="PF19419"/>
    </source>
</evidence>
<reference evidence="3 4" key="1">
    <citation type="submission" date="2022-04" db="EMBL/GenBank/DDBJ databases">
        <title>Proposal of a three novel species of Scandinavium, Scandinavium hiltneri, Scandinavium manionii, Scandinavium tedordense.</title>
        <authorList>
            <person name="Maddock D.W."/>
            <person name="Brady C.L."/>
            <person name="Denman S."/>
            <person name="Arnold D."/>
        </authorList>
    </citation>
    <scope>NUCLEOTIDE SEQUENCE [LARGE SCALE GENOMIC DNA]</scope>
    <source>
        <strain evidence="3 4">H11S7</strain>
    </source>
</reference>
<evidence type="ECO:0000259" key="2">
    <source>
        <dbReference type="Pfam" id="PF25638"/>
    </source>
</evidence>
<dbReference type="InterPro" id="IPR046025">
    <property type="entry name" value="DUF5983"/>
</dbReference>
<dbReference type="InterPro" id="IPR057653">
    <property type="entry name" value="YeeW-like_dom"/>
</dbReference>
<dbReference type="Pfam" id="PF25638">
    <property type="entry name" value="DUF5983_N"/>
    <property type="match status" value="1"/>
</dbReference>
<feature type="domain" description="DUF5983" evidence="1">
    <location>
        <begin position="69"/>
        <end position="163"/>
    </location>
</feature>